<proteinExistence type="predicted"/>
<dbReference type="Gene3D" id="3.30.2020.10">
    <property type="entry name" value="NE0471-like N-terminal domain"/>
    <property type="match status" value="1"/>
</dbReference>
<dbReference type="EMBL" id="ACUX02000005">
    <property type="protein sequence ID" value="EEZ61795.1"/>
    <property type="molecule type" value="Genomic_DNA"/>
</dbReference>
<protein>
    <recommendedName>
        <fullName evidence="3">DUF2442 domain-containing protein</fullName>
    </recommendedName>
</protein>
<dbReference type="STRING" id="649764.HMPREF0762_00429"/>
<dbReference type="eggNOG" id="ENOG5032QX5">
    <property type="taxonomic scope" value="Bacteria"/>
</dbReference>
<dbReference type="GeneID" id="85007073"/>
<dbReference type="SUPFAM" id="SSF143880">
    <property type="entry name" value="NE0471 N-terminal domain-like"/>
    <property type="match status" value="1"/>
</dbReference>
<comment type="caution">
    <text evidence="1">The sequence shown here is derived from an EMBL/GenBank/DDBJ whole genome shotgun (WGS) entry which is preliminary data.</text>
</comment>
<evidence type="ECO:0000313" key="1">
    <source>
        <dbReference type="EMBL" id="EEZ61795.1"/>
    </source>
</evidence>
<organism evidence="1 2">
    <name type="scientific">Slackia exigua (strain ATCC 700122 / DSM 15923 / CIP 105133 / JCM 11022 / KCTC 5966 / S-7)</name>
    <dbReference type="NCBI Taxonomy" id="649764"/>
    <lineage>
        <taxon>Bacteria</taxon>
        <taxon>Bacillati</taxon>
        <taxon>Actinomycetota</taxon>
        <taxon>Coriobacteriia</taxon>
        <taxon>Eggerthellales</taxon>
        <taxon>Eggerthellaceae</taxon>
        <taxon>Slackia</taxon>
    </lineage>
</organism>
<dbReference type="InterPro" id="IPR036782">
    <property type="entry name" value="NE0471-like_N"/>
</dbReference>
<dbReference type="InterPro" id="IPR018841">
    <property type="entry name" value="DUF2442"/>
</dbReference>
<dbReference type="Pfam" id="PF10387">
    <property type="entry name" value="DUF2442"/>
    <property type="match status" value="1"/>
</dbReference>
<evidence type="ECO:0000313" key="2">
    <source>
        <dbReference type="Proteomes" id="UP000006001"/>
    </source>
</evidence>
<dbReference type="HOGENOM" id="CLU_1774729_0_0_11"/>
<dbReference type="Proteomes" id="UP000006001">
    <property type="component" value="Unassembled WGS sequence"/>
</dbReference>
<name>D0WFB1_SLAES</name>
<keyword evidence="2" id="KW-1185">Reference proteome</keyword>
<evidence type="ECO:0008006" key="3">
    <source>
        <dbReference type="Google" id="ProtNLM"/>
    </source>
</evidence>
<accession>D0WFB1</accession>
<sequence>MKFHKVKEVSVLPGLRLSVQFANCTTKIYDTAPLIRRLPAFAALEDEVLFGSVEVNQGGCGIVWNDELDLFCDELWNIGSEMATLFDDLMSFSDVSESTLRKAITYGKIVSGTDARKYGKQWVVNLNAMSCEYGDPVDE</sequence>
<gene>
    <name evidence="1" type="ORF">HMPREF0762_00429</name>
</gene>
<dbReference type="AlphaFoldDB" id="D0WFB1"/>
<dbReference type="RefSeq" id="WP_006361684.1">
    <property type="nucleotide sequence ID" value="NZ_GG700630.1"/>
</dbReference>
<reference evidence="1" key="1">
    <citation type="submission" date="2009-10" db="EMBL/GenBank/DDBJ databases">
        <authorList>
            <person name="Weinstock G."/>
            <person name="Sodergren E."/>
            <person name="Clifton S."/>
            <person name="Fulton L."/>
            <person name="Fulton B."/>
            <person name="Courtney L."/>
            <person name="Fronick C."/>
            <person name="Harrison M."/>
            <person name="Strong C."/>
            <person name="Farmer C."/>
            <person name="Delahaunty K."/>
            <person name="Markovic C."/>
            <person name="Hall O."/>
            <person name="Minx P."/>
            <person name="Tomlinson C."/>
            <person name="Mitreva M."/>
            <person name="Nelson J."/>
            <person name="Hou S."/>
            <person name="Wollam A."/>
            <person name="Pepin K.H."/>
            <person name="Johnson M."/>
            <person name="Bhonagiri V."/>
            <person name="Nash W.E."/>
            <person name="Warren W."/>
            <person name="Chinwalla A."/>
            <person name="Mardis E.R."/>
            <person name="Wilson R.K."/>
        </authorList>
    </citation>
    <scope>NUCLEOTIDE SEQUENCE [LARGE SCALE GENOMIC DNA]</scope>
    <source>
        <strain evidence="1">ATCC 700122</strain>
    </source>
</reference>
<dbReference type="OrthoDB" id="427321at2"/>